<feature type="transmembrane region" description="Helical" evidence="4">
    <location>
        <begin position="763"/>
        <end position="784"/>
    </location>
</feature>
<dbReference type="GO" id="GO:0005886">
    <property type="term" value="C:plasma membrane"/>
    <property type="evidence" value="ECO:0007669"/>
    <property type="project" value="UniProtKB-SubCell"/>
</dbReference>
<dbReference type="InterPro" id="IPR049326">
    <property type="entry name" value="Rhodopsin_dom_fungi"/>
</dbReference>
<comment type="subcellular location">
    <subcellularLocation>
        <location evidence="1">Cell inner membrane</location>
        <topology evidence="1">Multi-pass membrane protein</topology>
    </subcellularLocation>
</comment>
<keyword evidence="2" id="KW-1003">Cell membrane</keyword>
<dbReference type="PANTHER" id="PTHR43702">
    <property type="entry name" value="L-FUCOSE-PROTON SYMPORTER"/>
    <property type="match status" value="1"/>
</dbReference>
<feature type="transmembrane region" description="Helical" evidence="4">
    <location>
        <begin position="702"/>
        <end position="725"/>
    </location>
</feature>
<feature type="transmembrane region" description="Helical" evidence="4">
    <location>
        <begin position="201"/>
        <end position="223"/>
    </location>
</feature>
<feature type="compositionally biased region" description="Basic and acidic residues" evidence="3">
    <location>
        <begin position="850"/>
        <end position="861"/>
    </location>
</feature>
<keyword evidence="4" id="KW-0472">Membrane</keyword>
<keyword evidence="7" id="KW-1185">Reference proteome</keyword>
<dbReference type="InterPro" id="IPR011701">
    <property type="entry name" value="MFS"/>
</dbReference>
<dbReference type="Pfam" id="PF07690">
    <property type="entry name" value="MFS_1"/>
    <property type="match status" value="1"/>
</dbReference>
<feature type="transmembrane region" description="Helical" evidence="4">
    <location>
        <begin position="393"/>
        <end position="414"/>
    </location>
</feature>
<dbReference type="OrthoDB" id="546893at2759"/>
<evidence type="ECO:0000256" key="3">
    <source>
        <dbReference type="SAM" id="MobiDB-lite"/>
    </source>
</evidence>
<dbReference type="AlphaFoldDB" id="U1GDB0"/>
<feature type="region of interest" description="Disordered" evidence="3">
    <location>
        <begin position="300"/>
        <end position="323"/>
    </location>
</feature>
<dbReference type="GeneID" id="19239517"/>
<feature type="transmembrane region" description="Helical" evidence="4">
    <location>
        <begin position="611"/>
        <end position="633"/>
    </location>
</feature>
<dbReference type="OMA" id="SQFFYVA"/>
<dbReference type="HOGENOM" id="CLU_006746_1_0_1"/>
<organism evidence="6 7">
    <name type="scientific">Endocarpon pusillum (strain Z07020 / HMAS-L-300199)</name>
    <name type="common">Lichen-forming fungus</name>
    <dbReference type="NCBI Taxonomy" id="1263415"/>
    <lineage>
        <taxon>Eukaryota</taxon>
        <taxon>Fungi</taxon>
        <taxon>Dikarya</taxon>
        <taxon>Ascomycota</taxon>
        <taxon>Pezizomycotina</taxon>
        <taxon>Eurotiomycetes</taxon>
        <taxon>Chaetothyriomycetidae</taxon>
        <taxon>Verrucariales</taxon>
        <taxon>Verrucariaceae</taxon>
        <taxon>Endocarpon</taxon>
    </lineage>
</organism>
<evidence type="ECO:0000256" key="1">
    <source>
        <dbReference type="ARBA" id="ARBA00004429"/>
    </source>
</evidence>
<feature type="transmembrane region" description="Helical" evidence="4">
    <location>
        <begin position="87"/>
        <end position="109"/>
    </location>
</feature>
<reference evidence="7" key="1">
    <citation type="journal article" date="2014" name="BMC Genomics">
        <title>Genome characteristics reveal the impact of lichenization on lichen-forming fungus Endocarpon pusillum Hedwig (Verrucariales, Ascomycota).</title>
        <authorList>
            <person name="Wang Y.-Y."/>
            <person name="Liu B."/>
            <person name="Zhang X.-Y."/>
            <person name="Zhou Q.-M."/>
            <person name="Zhang T."/>
            <person name="Li H."/>
            <person name="Yu Y.-F."/>
            <person name="Zhang X.-L."/>
            <person name="Hao X.-Y."/>
            <person name="Wang M."/>
            <person name="Wang L."/>
            <person name="Wei J.-C."/>
        </authorList>
    </citation>
    <scope>NUCLEOTIDE SEQUENCE [LARGE SCALE GENOMIC DNA]</scope>
    <source>
        <strain evidence="7">Z07020 / HMAS-L-300199</strain>
    </source>
</reference>
<evidence type="ECO:0000313" key="7">
    <source>
        <dbReference type="Proteomes" id="UP000019373"/>
    </source>
</evidence>
<gene>
    <name evidence="6" type="ORF">EPUS_04562</name>
</gene>
<dbReference type="Gene3D" id="1.20.1250.20">
    <property type="entry name" value="MFS general substrate transporter like domains"/>
    <property type="match status" value="2"/>
</dbReference>
<dbReference type="InterPro" id="IPR036259">
    <property type="entry name" value="MFS_trans_sf"/>
</dbReference>
<evidence type="ECO:0000256" key="4">
    <source>
        <dbReference type="SAM" id="Phobius"/>
    </source>
</evidence>
<keyword evidence="4" id="KW-1133">Transmembrane helix</keyword>
<feature type="transmembrane region" description="Helical" evidence="4">
    <location>
        <begin position="560"/>
        <end position="581"/>
    </location>
</feature>
<protein>
    <recommendedName>
        <fullName evidence="5">Rhodopsin domain-containing protein</fullName>
    </recommendedName>
</protein>
<feature type="transmembrane region" description="Helical" evidence="4">
    <location>
        <begin position="737"/>
        <end position="757"/>
    </location>
</feature>
<name>U1GDB0_ENDPU</name>
<feature type="transmembrane region" description="Helical" evidence="4">
    <location>
        <begin position="462"/>
        <end position="481"/>
    </location>
</feature>
<feature type="transmembrane region" description="Helical" evidence="4">
    <location>
        <begin position="6"/>
        <end position="30"/>
    </location>
</feature>
<feature type="compositionally biased region" description="Basic and acidic residues" evidence="3">
    <location>
        <begin position="906"/>
        <end position="916"/>
    </location>
</feature>
<keyword evidence="4" id="KW-0812">Transmembrane</keyword>
<evidence type="ECO:0000313" key="6">
    <source>
        <dbReference type="EMBL" id="ERF75582.1"/>
    </source>
</evidence>
<feature type="transmembrane region" description="Helical" evidence="4">
    <location>
        <begin position="162"/>
        <end position="189"/>
    </location>
</feature>
<feature type="transmembrane region" description="Helical" evidence="4">
    <location>
        <begin position="679"/>
        <end position="696"/>
    </location>
</feature>
<feature type="region of interest" description="Disordered" evidence="3">
    <location>
        <begin position="844"/>
        <end position="922"/>
    </location>
</feature>
<dbReference type="PANTHER" id="PTHR43702:SF13">
    <property type="entry name" value="MONOSACCHARIDE TRANSPORTER, PUTATIVE (AFU_ORTHOLOGUE AFUA_4G06630)-RELATED"/>
    <property type="match status" value="1"/>
</dbReference>
<dbReference type="GO" id="GO:0022857">
    <property type="term" value="F:transmembrane transporter activity"/>
    <property type="evidence" value="ECO:0007669"/>
    <property type="project" value="InterPro"/>
</dbReference>
<feature type="domain" description="Rhodopsin" evidence="5">
    <location>
        <begin position="26"/>
        <end position="282"/>
    </location>
</feature>
<dbReference type="Proteomes" id="UP000019373">
    <property type="component" value="Unassembled WGS sequence"/>
</dbReference>
<dbReference type="RefSeq" id="XP_007787028.1">
    <property type="nucleotide sequence ID" value="XM_007788838.1"/>
</dbReference>
<evidence type="ECO:0000256" key="2">
    <source>
        <dbReference type="ARBA" id="ARBA00022475"/>
    </source>
</evidence>
<sequence length="922" mass="100080">MVETRGPVTLAVTVTMLVLASLFVLFRFVTRIWIVRKVYLDDWFILAAWAMAVGFSASICAGTATGLGLHEGDIGVGDHGHLRKAGYTLSVLYNPALMLTKTSILVFFLSLSKDELLFRRLNYLTLFVVNVAGGALTFLNIFQCRPTRAAFTYPEPANSSCINIVTLYLSSAPVNIITDLAILLLPMPLLTSMRLPKKQKIILVATFSAGAFVAVVDVVRLAYLQDAAFAPLSAQTGQTGNTKQEERGYDFAWNAALSFMWSAVEVNLGLICACVPSLKPLFLRFLPRFIKDATETSLRDSMDDAPPTVAKQSVPPGNELTNPAAFRAADPKEKNGAYGGEGGFLDFLSSPEDDAFMSRTATNATKVCTARSNFDFYTMHSTKNMLKLSNRESVRPVAIVTILFFLWGFAYGLLDDLNSQFQRVVGTTPGQGQGLHAAYYGGYFVGPLTLGRFVIKKYGFKASMITGLAVYGCGTLVFWPSSVLGSYVAFIISNFIVGVGLSCLEIAANPYIALCGPLEYAEVRLNLSQGFQAIGTILSPLLASRVLFKTVNSAPSLLKVQWTYLGIALFGWALALAFYYVNLPEASDEELDEQADKNFVANQTKVGPLRVIWVTLALGVSSQFFYVGAQEAVGNNFGGLFALATPSRSSSDYVTIGHTVFAVGRFLSAFLNYVLQPRWILLVLYLAAIISCVLAMNLSGDALIAAGQLIYLTESGIFAVIYCIGIRGLGIHTKTGSAFMTAAISGGAIFPVIQASVERSRGIRYSFCVAVAAFAVGTVFAIYLNLVPAAKKQVDPVHEDRTARRNKRLAKHHPNESDSLASAQRNQFGLLGIIARRRRTKAENIPTSLHVEDGSPARRETSTSSTNGADSMEREQINFVRSPSPARVQGSSGVTADLKPWPPSPVDERQGLKHDLAPWPED</sequence>
<feature type="transmembrane region" description="Helical" evidence="4">
    <location>
        <begin position="121"/>
        <end position="142"/>
    </location>
</feature>
<dbReference type="SUPFAM" id="SSF103473">
    <property type="entry name" value="MFS general substrate transporter"/>
    <property type="match status" value="1"/>
</dbReference>
<dbReference type="Pfam" id="PF20684">
    <property type="entry name" value="Fung_rhodopsin"/>
    <property type="match status" value="1"/>
</dbReference>
<feature type="region of interest" description="Disordered" evidence="3">
    <location>
        <begin position="795"/>
        <end position="822"/>
    </location>
</feature>
<feature type="transmembrane region" description="Helical" evidence="4">
    <location>
        <begin position="42"/>
        <end position="67"/>
    </location>
</feature>
<evidence type="ECO:0000259" key="5">
    <source>
        <dbReference type="Pfam" id="PF20684"/>
    </source>
</evidence>
<dbReference type="InterPro" id="IPR050375">
    <property type="entry name" value="MFS_TsgA-like"/>
</dbReference>
<accession>U1GDB0</accession>
<feature type="transmembrane region" description="Helical" evidence="4">
    <location>
        <begin position="653"/>
        <end position="672"/>
    </location>
</feature>
<dbReference type="EMBL" id="KE720802">
    <property type="protein sequence ID" value="ERF75582.1"/>
    <property type="molecule type" value="Genomic_DNA"/>
</dbReference>
<proteinExistence type="predicted"/>
<dbReference type="eggNOG" id="ENOG502QT45">
    <property type="taxonomic scope" value="Eukaryota"/>
</dbReference>
<feature type="transmembrane region" description="Helical" evidence="4">
    <location>
        <begin position="434"/>
        <end position="455"/>
    </location>
</feature>